<evidence type="ECO:0000313" key="2">
    <source>
        <dbReference type="Proteomes" id="UP001589589"/>
    </source>
</evidence>
<proteinExistence type="predicted"/>
<comment type="caution">
    <text evidence="1">The sequence shown here is derived from an EMBL/GenBank/DDBJ whole genome shotgun (WGS) entry which is preliminary data.</text>
</comment>
<name>A0ABV5FS90_9FLAO</name>
<dbReference type="EMBL" id="JBHMEX010000069">
    <property type="protein sequence ID" value="MFB9066427.1"/>
    <property type="molecule type" value="Genomic_DNA"/>
</dbReference>
<accession>A0ABV5FS90</accession>
<evidence type="ECO:0008006" key="3">
    <source>
        <dbReference type="Google" id="ProtNLM"/>
    </source>
</evidence>
<reference evidence="1 2" key="1">
    <citation type="submission" date="2024-09" db="EMBL/GenBank/DDBJ databases">
        <authorList>
            <person name="Sun Q."/>
            <person name="Mori K."/>
        </authorList>
    </citation>
    <scope>NUCLEOTIDE SEQUENCE [LARGE SCALE GENOMIC DNA]</scope>
    <source>
        <strain evidence="1 2">CECT 7908</strain>
    </source>
</reference>
<sequence length="224" mass="25113">MQADSRMALIYEANIKAEPLVAINFTKKYTIKSLLDSNATDPKKKKNNEGIEDILSKIGKDDVTFSLTMVGEIALQQNIQYNVLTEQYTLKDKFYNLPQKGIISYSSKIIGTILLQGNYETRLFKFSAIETQVSASLSLKINCEAFVITEYGFDKVSGRGLFMTQKLKFSGLKGTFLGSISAKPKDRESIDYSANDGKPIDFTVLEGFTKTLKTIYFFNAKPQV</sequence>
<protein>
    <recommendedName>
        <fullName evidence="3">AsmA-like C-terminal domain-containing protein</fullName>
    </recommendedName>
</protein>
<keyword evidence="2" id="KW-1185">Reference proteome</keyword>
<dbReference type="Proteomes" id="UP001589589">
    <property type="component" value="Unassembled WGS sequence"/>
</dbReference>
<organism evidence="1 2">
    <name type="scientific">Flavobacterium branchiarum</name>
    <dbReference type="NCBI Taxonomy" id="1114870"/>
    <lineage>
        <taxon>Bacteria</taxon>
        <taxon>Pseudomonadati</taxon>
        <taxon>Bacteroidota</taxon>
        <taxon>Flavobacteriia</taxon>
        <taxon>Flavobacteriales</taxon>
        <taxon>Flavobacteriaceae</taxon>
        <taxon>Flavobacterium</taxon>
    </lineage>
</organism>
<evidence type="ECO:0000313" key="1">
    <source>
        <dbReference type="EMBL" id="MFB9066427.1"/>
    </source>
</evidence>
<gene>
    <name evidence="1" type="ORF">ACFFUQ_20600</name>
</gene>